<geneLocation type="plasmid" evidence="2 3">
    <name>p2</name>
</geneLocation>
<sequence>MLLVNVSKNNKSQRRQTPFALKILGKSSMRVFVRLSLYIMVILVLVLTDLNAKDSQYAEFESAFSSVSVYFKNKPLYKPVN</sequence>
<evidence type="ECO:0000313" key="3">
    <source>
        <dbReference type="Proteomes" id="UP000663124"/>
    </source>
</evidence>
<reference evidence="2" key="1">
    <citation type="submission" date="2019-09" db="EMBL/GenBank/DDBJ databases">
        <title>Comparative Genomics of Leptospira interrogans Reveals Genome Plasticity - A Common Adaptive Strategy for Survival in Various Hosts.</title>
        <authorList>
            <person name="Ramli S.R."/>
            <person name="Bunk B."/>
            <person name="Goris M."/>
            <person name="Bhuju S."/>
            <person name="Jarek M."/>
            <person name="Sproer C."/>
            <person name="Mustakim S."/>
            <person name="Strommenger B."/>
            <person name="Pessler F."/>
        </authorList>
    </citation>
    <scope>NUCLEOTIDE SEQUENCE</scope>
    <source>
        <strain evidence="2">782</strain>
        <plasmid evidence="2">p2</plasmid>
    </source>
</reference>
<proteinExistence type="predicted"/>
<protein>
    <submittedName>
        <fullName evidence="2">Uncharacterized protein</fullName>
    </submittedName>
</protein>
<keyword evidence="1" id="KW-0812">Transmembrane</keyword>
<dbReference type="Proteomes" id="UP000663124">
    <property type="component" value="Plasmid p2"/>
</dbReference>
<dbReference type="EMBL" id="CP043887">
    <property type="protein sequence ID" value="QOI45055.1"/>
    <property type="molecule type" value="Genomic_DNA"/>
</dbReference>
<evidence type="ECO:0000313" key="2">
    <source>
        <dbReference type="EMBL" id="QOI45055.1"/>
    </source>
</evidence>
<accession>A0AAQ0B106</accession>
<keyword evidence="1" id="KW-0472">Membrane</keyword>
<feature type="transmembrane region" description="Helical" evidence="1">
    <location>
        <begin position="31"/>
        <end position="48"/>
    </location>
</feature>
<gene>
    <name evidence="2" type="ORF">Lepto782_22865</name>
</gene>
<dbReference type="AlphaFoldDB" id="A0AAQ0B106"/>
<keyword evidence="1" id="KW-1133">Transmembrane helix</keyword>
<name>A0AAQ0B106_LEPIR</name>
<keyword evidence="2" id="KW-0614">Plasmid</keyword>
<evidence type="ECO:0000256" key="1">
    <source>
        <dbReference type="SAM" id="Phobius"/>
    </source>
</evidence>
<organism evidence="2 3">
    <name type="scientific">Leptospira interrogans serovar Canicola</name>
    <dbReference type="NCBI Taxonomy" id="211880"/>
    <lineage>
        <taxon>Bacteria</taxon>
        <taxon>Pseudomonadati</taxon>
        <taxon>Spirochaetota</taxon>
        <taxon>Spirochaetia</taxon>
        <taxon>Leptospirales</taxon>
        <taxon>Leptospiraceae</taxon>
        <taxon>Leptospira</taxon>
    </lineage>
</organism>